<dbReference type="InterPro" id="IPR042204">
    <property type="entry name" value="2Fe-2S-bd_N"/>
</dbReference>
<dbReference type="InterPro" id="IPR028896">
    <property type="entry name" value="GcvT/YgfZ/DmdA"/>
</dbReference>
<evidence type="ECO:0000313" key="9">
    <source>
        <dbReference type="Proteomes" id="UP000198741"/>
    </source>
</evidence>
<dbReference type="AlphaFoldDB" id="A0A1H0MXC7"/>
<evidence type="ECO:0000256" key="1">
    <source>
        <dbReference type="ARBA" id="ARBA00008609"/>
    </source>
</evidence>
<dbReference type="InterPro" id="IPR007375">
    <property type="entry name" value="SoxG"/>
</dbReference>
<dbReference type="PANTHER" id="PTHR43757:SF2">
    <property type="entry name" value="AMINOMETHYLTRANSFERASE, MITOCHONDRIAL"/>
    <property type="match status" value="1"/>
</dbReference>
<evidence type="ECO:0000313" key="8">
    <source>
        <dbReference type="EMBL" id="SDO85064.1"/>
    </source>
</evidence>
<dbReference type="SUPFAM" id="SSF51905">
    <property type="entry name" value="FAD/NAD(P)-binding domain"/>
    <property type="match status" value="1"/>
</dbReference>
<dbReference type="InterPro" id="IPR013977">
    <property type="entry name" value="GcvT_C"/>
</dbReference>
<dbReference type="InterPro" id="IPR006222">
    <property type="entry name" value="GCVT_N"/>
</dbReference>
<evidence type="ECO:0000256" key="2">
    <source>
        <dbReference type="ARBA" id="ARBA00023002"/>
    </source>
</evidence>
<dbReference type="OrthoDB" id="5287468at2"/>
<dbReference type="PRINTS" id="PR00368">
    <property type="entry name" value="FADPNR"/>
</dbReference>
<dbReference type="STRING" id="1090615.SAMN04515671_2131"/>
<gene>
    <name evidence="8" type="ORF">SAMN04515671_2131</name>
</gene>
<name>A0A1H0MXC7_9ACTN</name>
<proteinExistence type="inferred from homology"/>
<dbReference type="Proteomes" id="UP000198741">
    <property type="component" value="Chromosome I"/>
</dbReference>
<feature type="domain" description="SoxA A3" evidence="7">
    <location>
        <begin position="459"/>
        <end position="541"/>
    </location>
</feature>
<evidence type="ECO:0000259" key="5">
    <source>
        <dbReference type="Pfam" id="PF07992"/>
    </source>
</evidence>
<dbReference type="PANTHER" id="PTHR43757">
    <property type="entry name" value="AMINOMETHYLTRANSFERASE"/>
    <property type="match status" value="1"/>
</dbReference>
<dbReference type="EMBL" id="LT629710">
    <property type="protein sequence ID" value="SDO85064.1"/>
    <property type="molecule type" value="Genomic_DNA"/>
</dbReference>
<organism evidence="8 9">
    <name type="scientific">Nakamurella panacisegetis</name>
    <dbReference type="NCBI Taxonomy" id="1090615"/>
    <lineage>
        <taxon>Bacteria</taxon>
        <taxon>Bacillati</taxon>
        <taxon>Actinomycetota</taxon>
        <taxon>Actinomycetes</taxon>
        <taxon>Nakamurellales</taxon>
        <taxon>Nakamurellaceae</taxon>
        <taxon>Nakamurella</taxon>
    </lineage>
</organism>
<dbReference type="Pfam" id="PF04268">
    <property type="entry name" value="SoxG"/>
    <property type="match status" value="1"/>
</dbReference>
<dbReference type="RefSeq" id="WP_090475926.1">
    <property type="nucleotide sequence ID" value="NZ_LT629710.1"/>
</dbReference>
<dbReference type="InterPro" id="IPR027266">
    <property type="entry name" value="TrmE/GcvT-like"/>
</dbReference>
<dbReference type="Gene3D" id="3.30.70.1520">
    <property type="entry name" value="Heterotetrameric sarcosine oxidase"/>
    <property type="match status" value="1"/>
</dbReference>
<evidence type="ECO:0000256" key="3">
    <source>
        <dbReference type="SAM" id="MobiDB-lite"/>
    </source>
</evidence>
<dbReference type="Gene3D" id="3.30.1360.120">
    <property type="entry name" value="Probable tRNA modification gtpase trme, domain 1"/>
    <property type="match status" value="2"/>
</dbReference>
<feature type="domain" description="FAD/NAD(P)-binding" evidence="5">
    <location>
        <begin position="122"/>
        <end position="260"/>
    </location>
</feature>
<dbReference type="Pfam" id="PF13510">
    <property type="entry name" value="Fer2_4"/>
    <property type="match status" value="1"/>
</dbReference>
<dbReference type="InterPro" id="IPR036188">
    <property type="entry name" value="FAD/NAD-bd_sf"/>
</dbReference>
<feature type="region of interest" description="Disordered" evidence="3">
    <location>
        <begin position="928"/>
        <end position="948"/>
    </location>
</feature>
<dbReference type="Gene3D" id="3.50.50.60">
    <property type="entry name" value="FAD/NAD(P)-binding domain"/>
    <property type="match status" value="1"/>
</dbReference>
<dbReference type="Pfam" id="PF08669">
    <property type="entry name" value="GCV_T_C"/>
    <property type="match status" value="1"/>
</dbReference>
<protein>
    <submittedName>
        <fullName evidence="8">Sarcosine oxidase subunit alpha</fullName>
    </submittedName>
</protein>
<dbReference type="GO" id="GO:0016491">
    <property type="term" value="F:oxidoreductase activity"/>
    <property type="evidence" value="ECO:0007669"/>
    <property type="project" value="UniProtKB-KW"/>
</dbReference>
<feature type="domain" description="Aminomethyltransferase C-terminal" evidence="6">
    <location>
        <begin position="846"/>
        <end position="932"/>
    </location>
</feature>
<dbReference type="InterPro" id="IPR041117">
    <property type="entry name" value="SoxA_A3"/>
</dbReference>
<feature type="domain" description="GCVT N-terminal" evidence="4">
    <location>
        <begin position="556"/>
        <end position="826"/>
    </location>
</feature>
<dbReference type="SUPFAM" id="SSF103025">
    <property type="entry name" value="Folate-binding domain"/>
    <property type="match status" value="2"/>
</dbReference>
<dbReference type="InterPro" id="IPR023753">
    <property type="entry name" value="FAD/NAD-binding_dom"/>
</dbReference>
<dbReference type="Pfam" id="PF17806">
    <property type="entry name" value="SO_alpha_A3"/>
    <property type="match status" value="1"/>
</dbReference>
<sequence>MTSSRLASGGRINRRRPLSVTFDGQVLDAFDGDTLASAMLASGVQIAGHSVMLGRPRGISSAGPEEATAVIQVEKPFPEPMLTATTVEAVDGLDARGIFGQGRLAADGDPHAYDAIHHHCEVTIVGAGPAGLAAALTAGKSGERVLLIDERPKAGGALLTRTEMAWADSIVGELAGMRNVVHLQRTTVTGYYDDNFLIAVERRTGHLSAESTDGAVRERIWRIRSGRVVLATGAHERPIVFAGNDVPGVMLAESVRVYLQRYGVLAGEQVVVFTAHDDAYRVAGELMAAGAAVVVVDPRMPEDHVADPDPELTTGAVLVGSVVVGTETGDDGGLTAVLVRDAAGEIRTVPADLLAVSGGWNPAVHLYSQAGGKLVFDPIVGSFVPDGARQRVTVVGSASGLRTTGDCVADGAAVGADTGLTGNNIIVPPGDDLPAEVTPPAAVYLVADPDADPHTLTTHFVDVQRDVTVADLVRATGAGLASVEHVKRYTTAGTAHDQGKTSGVLATAVIAHVLGVEPGELGTTTFRPPYTPISFAALAGRERGDLYDPVRTTGAHPWHVAHGAEFENVGQWKRPWFYPAPGEDMHAAVARECAAARTGVAFMDGSTLGKIDVQGPDAPAFLDMLYTNLMSTLKVGMIRYGVMCGPDGMAIDDGTVFRLSTERYLVTTTTGNAAKILDWMEEWLQTEWPEMRVWCCSVTEQWATMALVGPRSRSLLAALAPDLAVSNQDFPFMAWRDTVVAALPARVARISFSGELAYEINVAWHDAAALWDAVWSVGEPVGLTPYGTEAMHVLRAEKGYPIIGQDTDGTITPQDLGMSWVVSKKKADYIGKRSHARPDNDRPDRKHLIALLPRDERLLLPEGAQIVATPTLPPPPVPMLGHVTSSYPSAALDRTFALALLKGGRDRIGETVYVVVDDVPQPVVVTGPVVVDPDGQRRDGDPAGDGDPIPALTLAAALPVSPLRTYCDEFAALSHPAHAGVRIAESPLMSMVLVRARHGTAGAAAVESALGTTLPATTGEVTYAHSDAVLALGPDEFLVLAGPGHAAELELRLRTALGDEPGAVTDVSASRTMLRISGRNARRMLAHGVALDLDRLPESTCAQSVLAQCAVVLFSDGPAWTDDDLIKVLVRSSFAAHLAQWLLLTAPEYV</sequence>
<dbReference type="Gene3D" id="3.10.20.440">
    <property type="entry name" value="2Fe-2S iron-sulphur cluster binding domain, sarcosine oxidase, alpha subunit, N-terminal domain"/>
    <property type="match status" value="1"/>
</dbReference>
<evidence type="ECO:0000259" key="4">
    <source>
        <dbReference type="Pfam" id="PF01571"/>
    </source>
</evidence>
<accession>A0A1H0MXC7</accession>
<dbReference type="SUPFAM" id="SSF101790">
    <property type="entry name" value="Aminomethyltransferase beta-barrel domain"/>
    <property type="match status" value="1"/>
</dbReference>
<keyword evidence="2" id="KW-0560">Oxidoreductase</keyword>
<dbReference type="PRINTS" id="PR00469">
    <property type="entry name" value="PNDRDTASEII"/>
</dbReference>
<dbReference type="Pfam" id="PF07992">
    <property type="entry name" value="Pyr_redox_2"/>
    <property type="match status" value="1"/>
</dbReference>
<evidence type="ECO:0000259" key="7">
    <source>
        <dbReference type="Pfam" id="PF17806"/>
    </source>
</evidence>
<dbReference type="Pfam" id="PF01571">
    <property type="entry name" value="GCV_T"/>
    <property type="match status" value="1"/>
</dbReference>
<keyword evidence="9" id="KW-1185">Reference proteome</keyword>
<reference evidence="8 9" key="1">
    <citation type="submission" date="2016-10" db="EMBL/GenBank/DDBJ databases">
        <authorList>
            <person name="de Groot N.N."/>
        </authorList>
    </citation>
    <scope>NUCLEOTIDE SEQUENCE [LARGE SCALE GENOMIC DNA]</scope>
    <source>
        <strain evidence="9">P4-7,KCTC 19426,CECT 7604</strain>
    </source>
</reference>
<evidence type="ECO:0000259" key="6">
    <source>
        <dbReference type="Pfam" id="PF08669"/>
    </source>
</evidence>
<comment type="similarity">
    <text evidence="1">Belongs to the GcvT family.</text>
</comment>
<dbReference type="InterPro" id="IPR029043">
    <property type="entry name" value="GcvT/YgfZ_C"/>
</dbReference>